<dbReference type="Pfam" id="PF02518">
    <property type="entry name" value="HATPase_c"/>
    <property type="match status" value="1"/>
</dbReference>
<accession>A0A3G1KNF6</accession>
<dbReference type="InterPro" id="IPR036890">
    <property type="entry name" value="HATPase_C_sf"/>
</dbReference>
<comment type="catalytic activity">
    <reaction evidence="1">
        <text>ATP + protein L-histidine = ADP + protein N-phospho-L-histidine.</text>
        <dbReference type="EC" id="2.7.13.3"/>
    </reaction>
</comment>
<name>A0A3G1KNF6_FORW1</name>
<dbReference type="RefSeq" id="WP_148133193.1">
    <property type="nucleotide sequence ID" value="NZ_CP017634.1"/>
</dbReference>
<evidence type="ECO:0000313" key="10">
    <source>
        <dbReference type="EMBL" id="ATW24021.1"/>
    </source>
</evidence>
<keyword evidence="7" id="KW-0067">ATP-binding</keyword>
<evidence type="ECO:0000256" key="1">
    <source>
        <dbReference type="ARBA" id="ARBA00000085"/>
    </source>
</evidence>
<dbReference type="EMBL" id="CP017634">
    <property type="protein sequence ID" value="ATW24021.1"/>
    <property type="molecule type" value="Genomic_DNA"/>
</dbReference>
<dbReference type="Proteomes" id="UP000323521">
    <property type="component" value="Chromosome"/>
</dbReference>
<dbReference type="Gene3D" id="3.30.450.20">
    <property type="entry name" value="PAS domain"/>
    <property type="match status" value="1"/>
</dbReference>
<evidence type="ECO:0000256" key="2">
    <source>
        <dbReference type="ARBA" id="ARBA00012438"/>
    </source>
</evidence>
<dbReference type="InterPro" id="IPR003661">
    <property type="entry name" value="HisK_dim/P_dom"/>
</dbReference>
<dbReference type="AlphaFoldDB" id="A0A3G1KNF6"/>
<organism evidence="10 11">
    <name type="scientific">Formimonas warabiya</name>
    <dbReference type="NCBI Taxonomy" id="1761012"/>
    <lineage>
        <taxon>Bacteria</taxon>
        <taxon>Bacillati</taxon>
        <taxon>Bacillota</taxon>
        <taxon>Clostridia</taxon>
        <taxon>Eubacteriales</taxon>
        <taxon>Peptococcaceae</taxon>
        <taxon>Candidatus Formimonas</taxon>
    </lineage>
</organism>
<keyword evidence="5" id="KW-0547">Nucleotide-binding</keyword>
<dbReference type="InterPro" id="IPR005467">
    <property type="entry name" value="His_kinase_dom"/>
</dbReference>
<dbReference type="CDD" id="cd00075">
    <property type="entry name" value="HATPase"/>
    <property type="match status" value="1"/>
</dbReference>
<dbReference type="PRINTS" id="PR00344">
    <property type="entry name" value="BCTRLSENSOR"/>
</dbReference>
<dbReference type="GO" id="GO:0005524">
    <property type="term" value="F:ATP binding"/>
    <property type="evidence" value="ECO:0007669"/>
    <property type="project" value="UniProtKB-KW"/>
</dbReference>
<dbReference type="InterPro" id="IPR013656">
    <property type="entry name" value="PAS_4"/>
</dbReference>
<evidence type="ECO:0000256" key="4">
    <source>
        <dbReference type="ARBA" id="ARBA00022679"/>
    </source>
</evidence>
<keyword evidence="11" id="KW-1185">Reference proteome</keyword>
<evidence type="ECO:0000313" key="11">
    <source>
        <dbReference type="Proteomes" id="UP000323521"/>
    </source>
</evidence>
<dbReference type="PANTHER" id="PTHR43065:SF10">
    <property type="entry name" value="PEROXIDE STRESS-ACTIVATED HISTIDINE KINASE MAK3"/>
    <property type="match status" value="1"/>
</dbReference>
<dbReference type="InterPro" id="IPR036097">
    <property type="entry name" value="HisK_dim/P_sf"/>
</dbReference>
<dbReference type="PANTHER" id="PTHR43065">
    <property type="entry name" value="SENSOR HISTIDINE KINASE"/>
    <property type="match status" value="1"/>
</dbReference>
<keyword evidence="6" id="KW-0418">Kinase</keyword>
<evidence type="ECO:0000256" key="8">
    <source>
        <dbReference type="ARBA" id="ARBA00023012"/>
    </source>
</evidence>
<dbReference type="SMART" id="SM00388">
    <property type="entry name" value="HisKA"/>
    <property type="match status" value="1"/>
</dbReference>
<protein>
    <recommendedName>
        <fullName evidence="2">histidine kinase</fullName>
        <ecNumber evidence="2">2.7.13.3</ecNumber>
    </recommendedName>
</protein>
<dbReference type="InterPro" id="IPR035965">
    <property type="entry name" value="PAS-like_dom_sf"/>
</dbReference>
<evidence type="ECO:0000256" key="7">
    <source>
        <dbReference type="ARBA" id="ARBA00022840"/>
    </source>
</evidence>
<dbReference type="SMART" id="SM00387">
    <property type="entry name" value="HATPase_c"/>
    <property type="match status" value="1"/>
</dbReference>
<dbReference type="KEGG" id="fwa:DCMF_03735"/>
<dbReference type="SUPFAM" id="SSF47384">
    <property type="entry name" value="Homodimeric domain of signal transducing histidine kinase"/>
    <property type="match status" value="1"/>
</dbReference>
<dbReference type="Gene3D" id="3.30.565.10">
    <property type="entry name" value="Histidine kinase-like ATPase, C-terminal domain"/>
    <property type="match status" value="1"/>
</dbReference>
<dbReference type="Pfam" id="PF00512">
    <property type="entry name" value="HisKA"/>
    <property type="match status" value="1"/>
</dbReference>
<keyword evidence="4" id="KW-0808">Transferase</keyword>
<dbReference type="InterPro" id="IPR004358">
    <property type="entry name" value="Sig_transdc_His_kin-like_C"/>
</dbReference>
<evidence type="ECO:0000256" key="3">
    <source>
        <dbReference type="ARBA" id="ARBA00022553"/>
    </source>
</evidence>
<dbReference type="CDD" id="cd00082">
    <property type="entry name" value="HisKA"/>
    <property type="match status" value="1"/>
</dbReference>
<dbReference type="InterPro" id="IPR000014">
    <property type="entry name" value="PAS"/>
</dbReference>
<dbReference type="Pfam" id="PF08448">
    <property type="entry name" value="PAS_4"/>
    <property type="match status" value="1"/>
</dbReference>
<dbReference type="SUPFAM" id="SSF55874">
    <property type="entry name" value="ATPase domain of HSP90 chaperone/DNA topoisomerase II/histidine kinase"/>
    <property type="match status" value="1"/>
</dbReference>
<proteinExistence type="predicted"/>
<reference evidence="10 11" key="1">
    <citation type="submission" date="2016-10" db="EMBL/GenBank/DDBJ databases">
        <title>Complete Genome Sequence of Peptococcaceae strain DCMF.</title>
        <authorList>
            <person name="Edwards R.J."/>
            <person name="Holland S.I."/>
            <person name="Deshpande N.P."/>
            <person name="Wong Y.K."/>
            <person name="Ertan H."/>
            <person name="Manefield M."/>
            <person name="Russell T.L."/>
            <person name="Lee M.J."/>
        </authorList>
    </citation>
    <scope>NUCLEOTIDE SEQUENCE [LARGE SCALE GENOMIC DNA]</scope>
    <source>
        <strain evidence="10 11">DCMF</strain>
    </source>
</reference>
<dbReference type="SUPFAM" id="SSF55785">
    <property type="entry name" value="PYP-like sensor domain (PAS domain)"/>
    <property type="match status" value="1"/>
</dbReference>
<dbReference type="CDD" id="cd00130">
    <property type="entry name" value="PAS"/>
    <property type="match status" value="1"/>
</dbReference>
<evidence type="ECO:0000256" key="5">
    <source>
        <dbReference type="ARBA" id="ARBA00022741"/>
    </source>
</evidence>
<dbReference type="InterPro" id="IPR003594">
    <property type="entry name" value="HATPase_dom"/>
</dbReference>
<dbReference type="PROSITE" id="PS50109">
    <property type="entry name" value="HIS_KIN"/>
    <property type="match status" value="1"/>
</dbReference>
<dbReference type="EC" id="2.7.13.3" evidence="2"/>
<dbReference type="OrthoDB" id="9784397at2"/>
<sequence length="384" mass="43731">MHVAEFRENPGQGGSSAFSTWMREVFCLNNNSALGDLWDQFWAESSDAVLVGDQEMRVIWVNRCAQELFSCQEELTGEKIDGHICADKPLGETIQRLMRESWERRAEHRLVEKAWLKNRPFLFLLETRFLKLENTQAAGLMLTVKDITEHKIFYEETNRRYMQKIVNQVASGLAHEIRNPLTAVRGFIQLLHEQLKKSSKKEYLQVALDELDRANFMIKDFLLFVRPAAPNFSLVHLKQVLEEAVSVVKPDAEAKRLPVPSVSGDVFPLMYLDPEQICRALVNVLKNAVDFSEKGTIRIWVHNDEKMGKVVLSVQDMGPGIPPEIISHIFEPFFTTKEEAPGMGLALTYSIIRNHGGEVHVFNNPDGGTTVTMELLYVSRYPAS</sequence>
<keyword evidence="8" id="KW-0902">Two-component regulatory system</keyword>
<gene>
    <name evidence="10" type="ORF">DCMF_03735</name>
</gene>
<evidence type="ECO:0000259" key="9">
    <source>
        <dbReference type="PROSITE" id="PS50109"/>
    </source>
</evidence>
<feature type="domain" description="Histidine kinase" evidence="9">
    <location>
        <begin position="172"/>
        <end position="379"/>
    </location>
</feature>
<dbReference type="GO" id="GO:0000155">
    <property type="term" value="F:phosphorelay sensor kinase activity"/>
    <property type="evidence" value="ECO:0007669"/>
    <property type="project" value="InterPro"/>
</dbReference>
<dbReference type="Gene3D" id="1.10.287.130">
    <property type="match status" value="1"/>
</dbReference>
<keyword evidence="3" id="KW-0597">Phosphoprotein</keyword>
<evidence type="ECO:0000256" key="6">
    <source>
        <dbReference type="ARBA" id="ARBA00022777"/>
    </source>
</evidence>